<organism evidence="1 2">
    <name type="scientific">Scleropages formosus</name>
    <name type="common">Asian bonytongue</name>
    <name type="synonym">Osteoglossum formosum</name>
    <dbReference type="NCBI Taxonomy" id="113540"/>
    <lineage>
        <taxon>Eukaryota</taxon>
        <taxon>Metazoa</taxon>
        <taxon>Chordata</taxon>
        <taxon>Craniata</taxon>
        <taxon>Vertebrata</taxon>
        <taxon>Euteleostomi</taxon>
        <taxon>Actinopterygii</taxon>
        <taxon>Neopterygii</taxon>
        <taxon>Teleostei</taxon>
        <taxon>Osteoglossocephala</taxon>
        <taxon>Osteoglossomorpha</taxon>
        <taxon>Osteoglossiformes</taxon>
        <taxon>Osteoglossidae</taxon>
        <taxon>Scleropages</taxon>
    </lineage>
</organism>
<accession>A0A0P7UY44</accession>
<sequence>MERNELLLGICGTGSQTQKTELSGTNEACIQERNPDERMETIPYSFTLNTTTAHARGKAEAAMGAGQKAQEECRLARITAKEFSPSFQHRGNGQCAAAAAVP</sequence>
<gene>
    <name evidence="1" type="ORF">Z043_107251</name>
</gene>
<reference evidence="1 2" key="1">
    <citation type="submission" date="2015-08" db="EMBL/GenBank/DDBJ databases">
        <title>The genome of the Asian arowana (Scleropages formosus).</title>
        <authorList>
            <person name="Tan M.H."/>
            <person name="Gan H.M."/>
            <person name="Croft L.J."/>
            <person name="Austin C.M."/>
        </authorList>
    </citation>
    <scope>NUCLEOTIDE SEQUENCE [LARGE SCALE GENOMIC DNA]</scope>
    <source>
        <strain evidence="1">Aro1</strain>
    </source>
</reference>
<evidence type="ECO:0000313" key="2">
    <source>
        <dbReference type="Proteomes" id="UP000034805"/>
    </source>
</evidence>
<dbReference type="EMBL" id="JARO02002060">
    <property type="protein sequence ID" value="KPP73646.1"/>
    <property type="molecule type" value="Genomic_DNA"/>
</dbReference>
<name>A0A0P7UY44_SCLFO</name>
<dbReference type="AlphaFoldDB" id="A0A0P7UY44"/>
<comment type="caution">
    <text evidence="1">The sequence shown here is derived from an EMBL/GenBank/DDBJ whole genome shotgun (WGS) entry which is preliminary data.</text>
</comment>
<protein>
    <submittedName>
        <fullName evidence="1">Uncharacterized protein</fullName>
    </submittedName>
</protein>
<evidence type="ECO:0000313" key="1">
    <source>
        <dbReference type="EMBL" id="KPP73646.1"/>
    </source>
</evidence>
<dbReference type="Proteomes" id="UP000034805">
    <property type="component" value="Unassembled WGS sequence"/>
</dbReference>
<proteinExistence type="predicted"/>